<protein>
    <submittedName>
        <fullName evidence="1">Uncharacterized protein</fullName>
    </submittedName>
</protein>
<proteinExistence type="predicted"/>
<sequence length="89" mass="10218">MPILWYDTSVRLDYSRRFRRCNRIQSRLAANLRCFHLDALCIDSRLEVKTIQFDAFNAPTSVFGVANADNSCVRVDVLEPLAQLVNLIT</sequence>
<dbReference type="AlphaFoldDB" id="A0A075I1J6"/>
<evidence type="ECO:0000313" key="1">
    <source>
        <dbReference type="EMBL" id="AIF20712.1"/>
    </source>
</evidence>
<accession>A0A075I1J6</accession>
<reference evidence="1" key="1">
    <citation type="journal article" date="2014" name="Genome Biol. Evol.">
        <title>Pangenome evidence for extensive interdomain horizontal transfer affecting lineage core and shell genes in uncultured planktonic thaumarchaeota and euryarchaeota.</title>
        <authorList>
            <person name="Deschamps P."/>
            <person name="Zivanovic Y."/>
            <person name="Moreira D."/>
            <person name="Rodriguez-Valera F."/>
            <person name="Lopez-Garcia P."/>
        </authorList>
    </citation>
    <scope>NUCLEOTIDE SEQUENCE</scope>
</reference>
<name>A0A075I1J6_9EURY</name>
<organism evidence="1">
    <name type="scientific">uncultured marine group II/III euryarchaeote KM3_92_B07</name>
    <dbReference type="NCBI Taxonomy" id="1456543"/>
    <lineage>
        <taxon>Archaea</taxon>
        <taxon>Methanobacteriati</taxon>
        <taxon>Methanobacteriota</taxon>
        <taxon>environmental samples</taxon>
    </lineage>
</organism>
<dbReference type="EMBL" id="KF901173">
    <property type="protein sequence ID" value="AIF20712.1"/>
    <property type="molecule type" value="Genomic_DNA"/>
</dbReference>